<evidence type="ECO:0000313" key="3">
    <source>
        <dbReference type="Proteomes" id="UP000824120"/>
    </source>
</evidence>
<reference evidence="2 3" key="1">
    <citation type="submission" date="2020-09" db="EMBL/GenBank/DDBJ databases">
        <title>De no assembly of potato wild relative species, Solanum commersonii.</title>
        <authorList>
            <person name="Cho K."/>
        </authorList>
    </citation>
    <scope>NUCLEOTIDE SEQUENCE [LARGE SCALE GENOMIC DNA]</scope>
    <source>
        <strain evidence="2">LZ3.2</strain>
        <tissue evidence="2">Leaf</tissue>
    </source>
</reference>
<dbReference type="OrthoDB" id="1327164at2759"/>
<evidence type="ECO:0000313" key="2">
    <source>
        <dbReference type="EMBL" id="KAG5625658.1"/>
    </source>
</evidence>
<feature type="domain" description="F-box associated beta-propeller type 3" evidence="1">
    <location>
        <begin position="10"/>
        <end position="120"/>
    </location>
</feature>
<name>A0A9J6ANE2_SOLCO</name>
<proteinExistence type="predicted"/>
<comment type="caution">
    <text evidence="2">The sequence shown here is derived from an EMBL/GenBank/DDBJ whole genome shotgun (WGS) entry which is preliminary data.</text>
</comment>
<accession>A0A9J6ANE2</accession>
<gene>
    <name evidence="2" type="ORF">H5410_010876</name>
</gene>
<dbReference type="InterPro" id="IPR013187">
    <property type="entry name" value="F-box-assoc_dom_typ3"/>
</dbReference>
<dbReference type="Proteomes" id="UP000824120">
    <property type="component" value="Chromosome 2"/>
</dbReference>
<dbReference type="NCBIfam" id="TIGR01640">
    <property type="entry name" value="F_box_assoc_1"/>
    <property type="match status" value="1"/>
</dbReference>
<organism evidence="2 3">
    <name type="scientific">Solanum commersonii</name>
    <name type="common">Commerson's wild potato</name>
    <name type="synonym">Commerson's nightshade</name>
    <dbReference type="NCBI Taxonomy" id="4109"/>
    <lineage>
        <taxon>Eukaryota</taxon>
        <taxon>Viridiplantae</taxon>
        <taxon>Streptophyta</taxon>
        <taxon>Embryophyta</taxon>
        <taxon>Tracheophyta</taxon>
        <taxon>Spermatophyta</taxon>
        <taxon>Magnoliopsida</taxon>
        <taxon>eudicotyledons</taxon>
        <taxon>Gunneridae</taxon>
        <taxon>Pentapetalae</taxon>
        <taxon>asterids</taxon>
        <taxon>lamiids</taxon>
        <taxon>Solanales</taxon>
        <taxon>Solanaceae</taxon>
        <taxon>Solanoideae</taxon>
        <taxon>Solaneae</taxon>
        <taxon>Solanum</taxon>
    </lineage>
</organism>
<dbReference type="EMBL" id="JACXVP010000002">
    <property type="protein sequence ID" value="KAG5625658.1"/>
    <property type="molecule type" value="Genomic_DNA"/>
</dbReference>
<keyword evidence="3" id="KW-1185">Reference proteome</keyword>
<dbReference type="AlphaFoldDB" id="A0A9J6ANE2"/>
<sequence>MLNCFDMMINIVGFNVKAENFKAITSWERSLNDVEYYSMIEVKGKLAVLEGRLVDHEEINFWILGDDGIWKTHIILDFPLIDHKNVCFCGQTYYDEEIIFVVKDNKFYYFCYDITTNSIHTCVESLYPIGKILQQ</sequence>
<protein>
    <recommendedName>
        <fullName evidence="1">F-box associated beta-propeller type 3 domain-containing protein</fullName>
    </recommendedName>
</protein>
<dbReference type="Pfam" id="PF08268">
    <property type="entry name" value="FBA_3"/>
    <property type="match status" value="1"/>
</dbReference>
<dbReference type="InterPro" id="IPR017451">
    <property type="entry name" value="F-box-assoc_interact_dom"/>
</dbReference>
<evidence type="ECO:0000259" key="1">
    <source>
        <dbReference type="Pfam" id="PF08268"/>
    </source>
</evidence>